<evidence type="ECO:0000313" key="4">
    <source>
        <dbReference type="Proteomes" id="UP000834106"/>
    </source>
</evidence>
<dbReference type="Pfam" id="PF24818">
    <property type="entry name" value="PH_TRF2_HOY1"/>
    <property type="match status" value="1"/>
</dbReference>
<feature type="compositionally biased region" description="Polar residues" evidence="1">
    <location>
        <begin position="270"/>
        <end position="291"/>
    </location>
</feature>
<feature type="region of interest" description="Disordered" evidence="1">
    <location>
        <begin position="456"/>
        <end position="484"/>
    </location>
</feature>
<organism evidence="3 4">
    <name type="scientific">Fraxinus pennsylvanica</name>
    <dbReference type="NCBI Taxonomy" id="56036"/>
    <lineage>
        <taxon>Eukaryota</taxon>
        <taxon>Viridiplantae</taxon>
        <taxon>Streptophyta</taxon>
        <taxon>Embryophyta</taxon>
        <taxon>Tracheophyta</taxon>
        <taxon>Spermatophyta</taxon>
        <taxon>Magnoliopsida</taxon>
        <taxon>eudicotyledons</taxon>
        <taxon>Gunneridae</taxon>
        <taxon>Pentapetalae</taxon>
        <taxon>asterids</taxon>
        <taxon>lamiids</taxon>
        <taxon>Lamiales</taxon>
        <taxon>Oleaceae</taxon>
        <taxon>Oleeae</taxon>
        <taxon>Fraxinus</taxon>
    </lineage>
</organism>
<dbReference type="EMBL" id="OU503052">
    <property type="protein sequence ID" value="CAI9780032.1"/>
    <property type="molecule type" value="Genomic_DNA"/>
</dbReference>
<feature type="domain" description="TRF2/HOY1 PH-like" evidence="2">
    <location>
        <begin position="115"/>
        <end position="232"/>
    </location>
</feature>
<gene>
    <name evidence="3" type="ORF">FPE_LOCUS27462</name>
</gene>
<proteinExistence type="predicted"/>
<protein>
    <recommendedName>
        <fullName evidence="2">TRF2/HOY1 PH-like domain-containing protein</fullName>
    </recommendedName>
</protein>
<feature type="compositionally biased region" description="Basic and acidic residues" evidence="1">
    <location>
        <begin position="12"/>
        <end position="34"/>
    </location>
</feature>
<feature type="compositionally biased region" description="Basic and acidic residues" evidence="1">
    <location>
        <begin position="308"/>
        <end position="318"/>
    </location>
</feature>
<dbReference type="PANTHER" id="PTHR33494">
    <property type="entry name" value="OS02G0793800 PROTEIN"/>
    <property type="match status" value="1"/>
</dbReference>
<evidence type="ECO:0000256" key="1">
    <source>
        <dbReference type="SAM" id="MobiDB-lite"/>
    </source>
</evidence>
<sequence>MVQLMKNGNPDSHSEKTPVVKVEMEDTLEEEHGPLSKRQKQGLGMGSFPESVLQYNPLDEPSPLGLQLRKSPSLLELIQAKLSQARASKVGSHGHGKKEQRGGASGTTDKLKASNFPASILRIGTWEYKSRYEGELVAKCYFAKHKLVWEVLDGGLKNKIEIQWSDIMGLRANYPDDGPGTIDVVLARQPLFFRETNPQPRKHTLWQATTDFTGGQASIHRRHYLESPQGLLGKHFEKLIQCDPRLNFLSQQGEITLDSPYFEPRISVFDNPNENNSGFDMNSGESSSFSNLLDPASPSGAQSYSSKYEPDALGRHSEPYPGETPSPSSAREILTIEDIKTGGMEQLKVLSNWDQIRAPCLHFSMSMSDMVSYLEHRISEQNSTNYPSLSSEEWQSLQILDNVKQCLFSDIQHMPDSDEKSLMSRVNSLCCLLQKDTTAGPNLQIKRENCPDASLPEKRIDDNFSASTTDNEPIPMDESDDNTYGYKKPASMTREDSVGELLLNLPRIASLPQFLFNIPGDTKNALKFHRSGNDGSRCFTHWCIYRFSIKERVKNFIVVSANKDLIHVRSNVSKLPRVSELSHLEVTMRQLIDGNNMTTTDCFMNGGVFSSDYQHPEASVKFMQEHNKSFVQFNSPGKVDGRDARN</sequence>
<dbReference type="PANTHER" id="PTHR33494:SF1">
    <property type="entry name" value="C2H2-TYPE DOMAIN-CONTAINING PROTEIN-RELATED"/>
    <property type="match status" value="1"/>
</dbReference>
<name>A0AAD2A1Z6_9LAMI</name>
<dbReference type="AlphaFoldDB" id="A0AAD2A1Z6"/>
<evidence type="ECO:0000313" key="3">
    <source>
        <dbReference type="EMBL" id="CAI9780032.1"/>
    </source>
</evidence>
<accession>A0AAD2A1Z6</accession>
<feature type="region of interest" description="Disordered" evidence="1">
    <location>
        <begin position="268"/>
        <end position="331"/>
    </location>
</feature>
<reference evidence="3" key="1">
    <citation type="submission" date="2023-05" db="EMBL/GenBank/DDBJ databases">
        <authorList>
            <person name="Huff M."/>
        </authorList>
    </citation>
    <scope>NUCLEOTIDE SEQUENCE</scope>
</reference>
<feature type="region of interest" description="Disordered" evidence="1">
    <location>
        <begin position="1"/>
        <end position="43"/>
    </location>
</feature>
<dbReference type="InterPro" id="IPR057939">
    <property type="entry name" value="TRF2_HOY1_PH"/>
</dbReference>
<feature type="region of interest" description="Disordered" evidence="1">
    <location>
        <begin position="86"/>
        <end position="110"/>
    </location>
</feature>
<evidence type="ECO:0000259" key="2">
    <source>
        <dbReference type="Pfam" id="PF24818"/>
    </source>
</evidence>
<dbReference type="Proteomes" id="UP000834106">
    <property type="component" value="Chromosome 17"/>
</dbReference>
<keyword evidence="4" id="KW-1185">Reference proteome</keyword>